<sequence>MSKTKTELKAVAIADDVLANKIYEFRGQKIMLDSDLAELYGVETRRLKEQVRRNIIRFPEHFMFELNKEEYDSVLRSQNATLEQGRYSKYLPFAFTEHGVLMLSNVLKTERAIRMSIRIIDVFVKLRDLLYVNTKMQLEIAEIKHTVEKISKKQKGHDQNIELLFEYIDRLQENAPHVSSKGVTVVKGFDIGSKKNN</sequence>
<evidence type="ECO:0000313" key="2">
    <source>
        <dbReference type="EMBL" id="PRD48509.1"/>
    </source>
</evidence>
<keyword evidence="2" id="KW-0238">DNA-binding</keyword>
<evidence type="ECO:0000313" key="3">
    <source>
        <dbReference type="Proteomes" id="UP000239711"/>
    </source>
</evidence>
<feature type="domain" description="KilA-N DNA-binding" evidence="1">
    <location>
        <begin position="20"/>
        <end position="106"/>
    </location>
</feature>
<reference evidence="2 3" key="1">
    <citation type="submission" date="2018-02" db="EMBL/GenBank/DDBJ databases">
        <title>The draft genome of Sphingobacterium sp. 5JN-11.</title>
        <authorList>
            <person name="Liu L."/>
            <person name="Li L."/>
            <person name="Liang L."/>
            <person name="Zhang X."/>
            <person name="Wang T."/>
        </authorList>
    </citation>
    <scope>NUCLEOTIDE SEQUENCE [LARGE SCALE GENOMIC DNA]</scope>
    <source>
        <strain evidence="2 3">5JN-11</strain>
    </source>
</reference>
<organism evidence="2 3">
    <name type="scientific">Sphingobacterium haloxyli</name>
    <dbReference type="NCBI Taxonomy" id="2100533"/>
    <lineage>
        <taxon>Bacteria</taxon>
        <taxon>Pseudomonadati</taxon>
        <taxon>Bacteroidota</taxon>
        <taxon>Sphingobacteriia</taxon>
        <taxon>Sphingobacteriales</taxon>
        <taxon>Sphingobacteriaceae</taxon>
        <taxon>Sphingobacterium</taxon>
    </lineage>
</organism>
<evidence type="ECO:0000259" key="1">
    <source>
        <dbReference type="Pfam" id="PF10543"/>
    </source>
</evidence>
<dbReference type="GO" id="GO:0003677">
    <property type="term" value="F:DNA binding"/>
    <property type="evidence" value="ECO:0007669"/>
    <property type="project" value="UniProtKB-KW"/>
</dbReference>
<proteinExistence type="predicted"/>
<dbReference type="RefSeq" id="WP_105715830.1">
    <property type="nucleotide sequence ID" value="NZ_PVBQ01000003.1"/>
</dbReference>
<dbReference type="OrthoDB" id="9816206at2"/>
<name>A0A2S9J6Z6_9SPHI</name>
<gene>
    <name evidence="2" type="ORF">C5745_04725</name>
</gene>
<dbReference type="EMBL" id="PVBQ01000003">
    <property type="protein sequence ID" value="PRD48509.1"/>
    <property type="molecule type" value="Genomic_DNA"/>
</dbReference>
<dbReference type="Pfam" id="PF10543">
    <property type="entry name" value="ORF6N"/>
    <property type="match status" value="1"/>
</dbReference>
<dbReference type="AlphaFoldDB" id="A0A2S9J6Z6"/>
<protein>
    <submittedName>
        <fullName evidence="2">DNA-binding protein</fullName>
    </submittedName>
</protein>
<keyword evidence="3" id="KW-1185">Reference proteome</keyword>
<dbReference type="InterPro" id="IPR018873">
    <property type="entry name" value="KilA-N_DNA-bd_domain"/>
</dbReference>
<accession>A0A2S9J6Z6</accession>
<dbReference type="Proteomes" id="UP000239711">
    <property type="component" value="Unassembled WGS sequence"/>
</dbReference>
<comment type="caution">
    <text evidence="2">The sequence shown here is derived from an EMBL/GenBank/DDBJ whole genome shotgun (WGS) entry which is preliminary data.</text>
</comment>